<evidence type="ECO:0000256" key="1">
    <source>
        <dbReference type="SAM" id="MobiDB-lite"/>
    </source>
</evidence>
<feature type="region of interest" description="Disordered" evidence="1">
    <location>
        <begin position="1"/>
        <end position="26"/>
    </location>
</feature>
<keyword evidence="4" id="KW-1185">Reference proteome</keyword>
<dbReference type="Pfam" id="PF13843">
    <property type="entry name" value="DDE_Tnp_1_7"/>
    <property type="match status" value="1"/>
</dbReference>
<gene>
    <name evidence="3" type="ORF">DAT39_009448</name>
</gene>
<dbReference type="EMBL" id="QNUK01000126">
    <property type="protein sequence ID" value="KAF5900822.1"/>
    <property type="molecule type" value="Genomic_DNA"/>
</dbReference>
<evidence type="ECO:0000313" key="3">
    <source>
        <dbReference type="EMBL" id="KAF5900822.1"/>
    </source>
</evidence>
<organism evidence="3 4">
    <name type="scientific">Clarias magur</name>
    <name type="common">Asian catfish</name>
    <name type="synonym">Macropteronotus magur</name>
    <dbReference type="NCBI Taxonomy" id="1594786"/>
    <lineage>
        <taxon>Eukaryota</taxon>
        <taxon>Metazoa</taxon>
        <taxon>Chordata</taxon>
        <taxon>Craniata</taxon>
        <taxon>Vertebrata</taxon>
        <taxon>Euteleostomi</taxon>
        <taxon>Actinopterygii</taxon>
        <taxon>Neopterygii</taxon>
        <taxon>Teleostei</taxon>
        <taxon>Ostariophysi</taxon>
        <taxon>Siluriformes</taxon>
        <taxon>Clariidae</taxon>
        <taxon>Clarias</taxon>
    </lineage>
</organism>
<accession>A0A8J4ULZ3</accession>
<dbReference type="OrthoDB" id="118105at2759"/>
<dbReference type="PANTHER" id="PTHR46599:SF3">
    <property type="entry name" value="PIGGYBAC TRANSPOSABLE ELEMENT-DERIVED PROTEIN 4"/>
    <property type="match status" value="1"/>
</dbReference>
<protein>
    <submittedName>
        <fullName evidence="3">PiggyBac transposable element-derived protein 4-like</fullName>
    </submittedName>
</protein>
<feature type="region of interest" description="Disordered" evidence="1">
    <location>
        <begin position="302"/>
        <end position="375"/>
    </location>
</feature>
<evidence type="ECO:0000313" key="4">
    <source>
        <dbReference type="Proteomes" id="UP000727407"/>
    </source>
</evidence>
<dbReference type="PANTHER" id="PTHR46599">
    <property type="entry name" value="PIGGYBAC TRANSPOSABLE ELEMENT-DERIVED PROTEIN 4"/>
    <property type="match status" value="1"/>
</dbReference>
<reference evidence="3" key="1">
    <citation type="submission" date="2020-07" db="EMBL/GenBank/DDBJ databases">
        <title>Clarias magur genome sequencing, assembly and annotation.</title>
        <authorList>
            <person name="Kushwaha B."/>
            <person name="Kumar R."/>
            <person name="Das P."/>
            <person name="Joshi C.G."/>
            <person name="Kumar D."/>
            <person name="Nagpure N.S."/>
            <person name="Pandey M."/>
            <person name="Agarwal S."/>
            <person name="Srivastava S."/>
            <person name="Singh M."/>
            <person name="Sahoo L."/>
            <person name="Jayasankar P."/>
            <person name="Meher P.K."/>
            <person name="Koringa P.G."/>
            <person name="Iquebal M.A."/>
            <person name="Das S.P."/>
            <person name="Bit A."/>
            <person name="Patnaik S."/>
            <person name="Patel N."/>
            <person name="Shah T.M."/>
            <person name="Hinsu A."/>
            <person name="Jena J.K."/>
        </authorList>
    </citation>
    <scope>NUCLEOTIDE SEQUENCE</scope>
    <source>
        <strain evidence="3">CIFAMagur01</strain>
        <tissue evidence="3">Testis</tissue>
    </source>
</reference>
<feature type="compositionally biased region" description="Polar residues" evidence="1">
    <location>
        <begin position="351"/>
        <end position="372"/>
    </location>
</feature>
<dbReference type="InterPro" id="IPR029526">
    <property type="entry name" value="PGBD"/>
</dbReference>
<evidence type="ECO:0000259" key="2">
    <source>
        <dbReference type="Pfam" id="PF13843"/>
    </source>
</evidence>
<proteinExistence type="predicted"/>
<sequence length="515" mass="56893">MAEGVPFLTAIKQEPDGDSADPNNTSVDMKEALVQTDIKFEEMLQEGSHGIKKENPDIFVASCYPAAPSPATPEFPLKIPHTTCNTRSTMASETCCQASQTDLALPSTNISQKRERLTTHEGTDTFEVESGGMMTRSKVRSSEKMTLFVLGSSEMTTPAKRFSGMTTPAHIESSEIKCSGAKKFKKKRMLAKNGSSEKGSNGMMTPTTKRFIKRATLTKEKSSVMTSAEEGLCGLTAPVVKESRRMSPRAKQRSNQYSALFRKRSSKRTAADEMGFTGTTNAGQGISSCIFIPGEERSCGILTQAKKRSTERSSSAMKRSRMCTTSSEENDSTDPTTSSNKVSIGLRTPSHGPTTSATEVSSNPTTPGSNGLNRWHSATEEDEQPLALPFCPKRTPGVQLDSCWTYSPSELFQLYFSRNVIQTVCDYTNKNAKRKLSQGKTTISWSNVHPEDMLKFLSIIIYYSLVKTSSIRDLWRKDHLQNFPSCIMQKKQFEDIKAHLRMSDPDEDAVNDELI</sequence>
<dbReference type="Proteomes" id="UP000727407">
    <property type="component" value="Unassembled WGS sequence"/>
</dbReference>
<name>A0A8J4ULZ3_CLAMG</name>
<feature type="domain" description="PiggyBac transposable element-derived protein" evidence="2">
    <location>
        <begin position="407"/>
        <end position="508"/>
    </location>
</feature>
<feature type="compositionally biased region" description="Polar residues" evidence="1">
    <location>
        <begin position="312"/>
        <end position="342"/>
    </location>
</feature>
<feature type="non-terminal residue" evidence="3">
    <location>
        <position position="1"/>
    </location>
</feature>
<comment type="caution">
    <text evidence="3">The sequence shown here is derived from an EMBL/GenBank/DDBJ whole genome shotgun (WGS) entry which is preliminary data.</text>
</comment>
<dbReference type="AlphaFoldDB" id="A0A8J4ULZ3"/>
<feature type="region of interest" description="Disordered" evidence="1">
    <location>
        <begin position="243"/>
        <end position="279"/>
    </location>
</feature>